<comment type="caution">
    <text evidence="2">The sequence shown here is derived from an EMBL/GenBank/DDBJ whole genome shotgun (WGS) entry which is preliminary data.</text>
</comment>
<evidence type="ECO:0000313" key="2">
    <source>
        <dbReference type="EMBL" id="KAK9498834.1"/>
    </source>
</evidence>
<reference evidence="2 3" key="1">
    <citation type="submission" date="2022-12" db="EMBL/GenBank/DDBJ databases">
        <title>Chromosome-level genome assembly of true bugs.</title>
        <authorList>
            <person name="Ma L."/>
            <person name="Li H."/>
        </authorList>
    </citation>
    <scope>NUCLEOTIDE SEQUENCE [LARGE SCALE GENOMIC DNA]</scope>
    <source>
        <strain evidence="2">Lab_2022b</strain>
    </source>
</reference>
<sequence length="131" mass="15460">MYKELFIISAIICISLCADNKYTSKYDKIDVDAILNNERVLKRYMDCLLDRGRCTPEGTELRKYLPDALETECSKCTDAQKKIAGKVMSFLLQNRRNYWNELLAKYDPEGKFRKKYEQSSEDNTDYSEFYD</sequence>
<feature type="signal peptide" evidence="1">
    <location>
        <begin position="1"/>
        <end position="17"/>
    </location>
</feature>
<dbReference type="Gene3D" id="1.10.2080.10">
    <property type="entry name" value="Insect odorant-binding protein A10/Ejaculatory bulb-specific protein 3"/>
    <property type="match status" value="1"/>
</dbReference>
<organism evidence="2 3">
    <name type="scientific">Rhynocoris fuscipes</name>
    <dbReference type="NCBI Taxonomy" id="488301"/>
    <lineage>
        <taxon>Eukaryota</taxon>
        <taxon>Metazoa</taxon>
        <taxon>Ecdysozoa</taxon>
        <taxon>Arthropoda</taxon>
        <taxon>Hexapoda</taxon>
        <taxon>Insecta</taxon>
        <taxon>Pterygota</taxon>
        <taxon>Neoptera</taxon>
        <taxon>Paraneoptera</taxon>
        <taxon>Hemiptera</taxon>
        <taxon>Heteroptera</taxon>
        <taxon>Panheteroptera</taxon>
        <taxon>Cimicomorpha</taxon>
        <taxon>Reduviidae</taxon>
        <taxon>Harpactorinae</taxon>
        <taxon>Harpactorini</taxon>
        <taxon>Rhynocoris</taxon>
    </lineage>
</organism>
<dbReference type="PANTHER" id="PTHR11257:SF12">
    <property type="entry name" value="EJACULATORY BULB-SPECIFIC PROTEIN 3-RELATED"/>
    <property type="match status" value="1"/>
</dbReference>
<keyword evidence="3" id="KW-1185">Reference proteome</keyword>
<protein>
    <recommendedName>
        <fullName evidence="4">Chemosensory protein</fullName>
    </recommendedName>
</protein>
<dbReference type="Pfam" id="PF03392">
    <property type="entry name" value="OS-D"/>
    <property type="match status" value="1"/>
</dbReference>
<dbReference type="Proteomes" id="UP001461498">
    <property type="component" value="Unassembled WGS sequence"/>
</dbReference>
<name>A0AAW1CRE9_9HEMI</name>
<gene>
    <name evidence="2" type="ORF">O3M35_003390</name>
</gene>
<accession>A0AAW1CRE9</accession>
<evidence type="ECO:0000313" key="3">
    <source>
        <dbReference type="Proteomes" id="UP001461498"/>
    </source>
</evidence>
<evidence type="ECO:0000256" key="1">
    <source>
        <dbReference type="SAM" id="SignalP"/>
    </source>
</evidence>
<dbReference type="SUPFAM" id="SSF100910">
    <property type="entry name" value="Chemosensory protein Csp2"/>
    <property type="match status" value="1"/>
</dbReference>
<feature type="chain" id="PRO_5043754849" description="Chemosensory protein" evidence="1">
    <location>
        <begin position="18"/>
        <end position="131"/>
    </location>
</feature>
<dbReference type="InterPro" id="IPR036682">
    <property type="entry name" value="OS_D_A10/PebIII_sf"/>
</dbReference>
<proteinExistence type="predicted"/>
<evidence type="ECO:0008006" key="4">
    <source>
        <dbReference type="Google" id="ProtNLM"/>
    </source>
</evidence>
<dbReference type="InterPro" id="IPR005055">
    <property type="entry name" value="A10/PebIII"/>
</dbReference>
<dbReference type="PANTHER" id="PTHR11257">
    <property type="entry name" value="CHEMOSENSORY PROTEIN-RELATED"/>
    <property type="match status" value="1"/>
</dbReference>
<dbReference type="EMBL" id="JAPXFL010000012">
    <property type="protein sequence ID" value="KAK9498834.1"/>
    <property type="molecule type" value="Genomic_DNA"/>
</dbReference>
<keyword evidence="1" id="KW-0732">Signal</keyword>
<dbReference type="AlphaFoldDB" id="A0AAW1CRE9"/>